<keyword evidence="2" id="KW-1185">Reference proteome</keyword>
<reference evidence="1 2" key="2">
    <citation type="submission" date="2020-04" db="EMBL/GenBank/DDBJ databases">
        <title>Genome sequencing and assembly of multiple isolates from the Colletotrichum gloeosporioides species complex.</title>
        <authorList>
            <person name="Gan P."/>
            <person name="Shirasu K."/>
        </authorList>
    </citation>
    <scope>NUCLEOTIDE SEQUENCE [LARGE SCALE GENOMIC DNA]</scope>
    <source>
        <strain evidence="1 2">Nara gc5</strain>
    </source>
</reference>
<protein>
    <submittedName>
        <fullName evidence="1">Uncharacterized protein</fullName>
    </submittedName>
</protein>
<dbReference type="InParanoid" id="A0A7J6IV17"/>
<dbReference type="EMBL" id="ANPB02000006">
    <property type="protein sequence ID" value="KAF4480918.1"/>
    <property type="molecule type" value="Genomic_DNA"/>
</dbReference>
<evidence type="ECO:0000313" key="1">
    <source>
        <dbReference type="EMBL" id="KAF4480918.1"/>
    </source>
</evidence>
<dbReference type="RefSeq" id="XP_066008209.1">
    <property type="nucleotide sequence ID" value="XM_066152435.1"/>
</dbReference>
<gene>
    <name evidence="1" type="ORF">CGGC5_v010920</name>
</gene>
<name>A0A7J6IV17_COLFN</name>
<dbReference type="OrthoDB" id="10274434at2759"/>
<dbReference type="GeneID" id="90980122"/>
<evidence type="ECO:0000313" key="2">
    <source>
        <dbReference type="Proteomes" id="UP000011096"/>
    </source>
</evidence>
<dbReference type="AlphaFoldDB" id="A0A7J6IV17"/>
<proteinExistence type="predicted"/>
<dbReference type="Proteomes" id="UP000011096">
    <property type="component" value="Unassembled WGS sequence"/>
</dbReference>
<accession>A0A7J6IV17</accession>
<reference evidence="1 2" key="1">
    <citation type="submission" date="2012-08" db="EMBL/GenBank/DDBJ databases">
        <authorList>
            <person name="Gan P.H.P."/>
            <person name="Ikeda K."/>
            <person name="Irieda H."/>
            <person name="Narusaka M."/>
            <person name="O'Connell R.J."/>
            <person name="Narusaka Y."/>
            <person name="Takano Y."/>
            <person name="Kubo Y."/>
            <person name="Shirasu K."/>
        </authorList>
    </citation>
    <scope>NUCLEOTIDE SEQUENCE [LARGE SCALE GENOMIC DNA]</scope>
    <source>
        <strain evidence="1 2">Nara gc5</strain>
    </source>
</reference>
<organism evidence="1 2">
    <name type="scientific">Colletotrichum fructicola (strain Nara gc5)</name>
    <name type="common">Anthracnose fungus</name>
    <name type="synonym">Colletotrichum gloeosporioides (strain Nara gc5)</name>
    <dbReference type="NCBI Taxonomy" id="1213859"/>
    <lineage>
        <taxon>Eukaryota</taxon>
        <taxon>Fungi</taxon>
        <taxon>Dikarya</taxon>
        <taxon>Ascomycota</taxon>
        <taxon>Pezizomycotina</taxon>
        <taxon>Sordariomycetes</taxon>
        <taxon>Hypocreomycetidae</taxon>
        <taxon>Glomerellales</taxon>
        <taxon>Glomerellaceae</taxon>
        <taxon>Colletotrichum</taxon>
        <taxon>Colletotrichum gloeosporioides species complex</taxon>
    </lineage>
</organism>
<sequence length="102" mass="11616">MLSDSSGCRWDDAEFVVVWKGQGPRREAELADKRRWRMQPNHPEGSARTPLFQTSEGRRMIRRVRRAPGSVKATSVCLELSTVKTENEPSIVSLDYLLKATQ</sequence>
<comment type="caution">
    <text evidence="1">The sequence shown here is derived from an EMBL/GenBank/DDBJ whole genome shotgun (WGS) entry which is preliminary data.</text>
</comment>